<evidence type="ECO:0000313" key="5">
    <source>
        <dbReference type="Proteomes" id="UP000321225"/>
    </source>
</evidence>
<dbReference type="InterPro" id="IPR050179">
    <property type="entry name" value="Trans_hexapeptide_repeat"/>
</dbReference>
<dbReference type="RefSeq" id="WP_147038860.1">
    <property type="nucleotide sequence ID" value="NZ_BJUW01000005.1"/>
</dbReference>
<comment type="caution">
    <text evidence="4">The sequence shown here is derived from an EMBL/GenBank/DDBJ whole genome shotgun (WGS) entry which is preliminary data.</text>
</comment>
<dbReference type="SUPFAM" id="SSF51161">
    <property type="entry name" value="Trimeric LpxA-like enzymes"/>
    <property type="match status" value="1"/>
</dbReference>
<dbReference type="Proteomes" id="UP000321225">
    <property type="component" value="Unassembled WGS sequence"/>
</dbReference>
<dbReference type="Pfam" id="PF17836">
    <property type="entry name" value="PglD_N"/>
    <property type="match status" value="1"/>
</dbReference>
<feature type="site" description="Increases basicity of active site His" evidence="1">
    <location>
        <position position="147"/>
    </location>
</feature>
<name>A0A511AHP1_9MICO</name>
<dbReference type="Gene3D" id="3.40.50.20">
    <property type="match status" value="1"/>
</dbReference>
<feature type="active site" description="Proton acceptor" evidence="1">
    <location>
        <position position="146"/>
    </location>
</feature>
<dbReference type="PANTHER" id="PTHR43300:SF7">
    <property type="entry name" value="UDP-N-ACETYLBACILLOSAMINE N-ACETYLTRANSFERASE"/>
    <property type="match status" value="1"/>
</dbReference>
<reference evidence="4 5" key="1">
    <citation type="submission" date="2019-07" db="EMBL/GenBank/DDBJ databases">
        <title>Whole genome shotgun sequence of Microbacterium aerolatum NBRC 103071.</title>
        <authorList>
            <person name="Hosoyama A."/>
            <person name="Uohara A."/>
            <person name="Ohji S."/>
            <person name="Ichikawa N."/>
        </authorList>
    </citation>
    <scope>NUCLEOTIDE SEQUENCE [LARGE SCALE GENOMIC DNA]</scope>
    <source>
        <strain evidence="4 5">NBRC 103071</strain>
    </source>
</reference>
<gene>
    <name evidence="4" type="ORF">MAE01_14070</name>
</gene>
<dbReference type="GO" id="GO:0016740">
    <property type="term" value="F:transferase activity"/>
    <property type="evidence" value="ECO:0007669"/>
    <property type="project" value="UniProtKB-KW"/>
</dbReference>
<accession>A0A511AHP1</accession>
<dbReference type="PANTHER" id="PTHR43300">
    <property type="entry name" value="ACETYLTRANSFERASE"/>
    <property type="match status" value="1"/>
</dbReference>
<evidence type="ECO:0000259" key="3">
    <source>
        <dbReference type="Pfam" id="PF17836"/>
    </source>
</evidence>
<dbReference type="Gene3D" id="2.160.10.10">
    <property type="entry name" value="Hexapeptide repeat proteins"/>
    <property type="match status" value="1"/>
</dbReference>
<protein>
    <submittedName>
        <fullName evidence="4">Acetyltransferase</fullName>
    </submittedName>
</protein>
<evidence type="ECO:0000256" key="1">
    <source>
        <dbReference type="PIRSR" id="PIRSR620019-1"/>
    </source>
</evidence>
<evidence type="ECO:0000256" key="2">
    <source>
        <dbReference type="PIRSR" id="PIRSR620019-2"/>
    </source>
</evidence>
<evidence type="ECO:0000313" key="4">
    <source>
        <dbReference type="EMBL" id="GEK86231.1"/>
    </source>
</evidence>
<dbReference type="InterPro" id="IPR020019">
    <property type="entry name" value="AcTrfase_PglD-like"/>
</dbReference>
<feature type="domain" description="PglD N-terminal" evidence="3">
    <location>
        <begin position="4"/>
        <end position="90"/>
    </location>
</feature>
<dbReference type="CDD" id="cd03360">
    <property type="entry name" value="LbH_AT_putative"/>
    <property type="match status" value="1"/>
</dbReference>
<dbReference type="EMBL" id="BJUW01000005">
    <property type="protein sequence ID" value="GEK86231.1"/>
    <property type="molecule type" value="Genomic_DNA"/>
</dbReference>
<sequence>MADDILVVGAGGFGRETLDVIESINATRRAPLWNVLGIVDDDPEPVQRARLSERGYTWLGSGDEVTRMFGAVSYTLAIGKPQIRAKLATRFEAAGWLPVSLIHPSANVGSYARIGSGTVVCGGAQISTNTRLGRYVHLNPGAIVGHDSVLDDFVSVNPGAIISGEVSIGSGALIGAGAVALQGLKIGADAVVGASACVTRDISPRSTVKGVPAR</sequence>
<dbReference type="NCBIfam" id="TIGR03570">
    <property type="entry name" value="NeuD_NnaD"/>
    <property type="match status" value="1"/>
</dbReference>
<organism evidence="4 5">
    <name type="scientific">Microbacterium aerolatum</name>
    <dbReference type="NCBI Taxonomy" id="153731"/>
    <lineage>
        <taxon>Bacteria</taxon>
        <taxon>Bacillati</taxon>
        <taxon>Actinomycetota</taxon>
        <taxon>Actinomycetes</taxon>
        <taxon>Micrococcales</taxon>
        <taxon>Microbacteriaceae</taxon>
        <taxon>Microbacterium</taxon>
    </lineage>
</organism>
<proteinExistence type="predicted"/>
<feature type="binding site" evidence="2">
    <location>
        <position position="79"/>
    </location>
    <ligand>
        <name>substrate</name>
    </ligand>
</feature>
<dbReference type="InterPro" id="IPR011004">
    <property type="entry name" value="Trimer_LpxA-like_sf"/>
</dbReference>
<dbReference type="OrthoDB" id="708224at2"/>
<dbReference type="AlphaFoldDB" id="A0A511AHP1"/>
<keyword evidence="5" id="KW-1185">Reference proteome</keyword>
<dbReference type="InterPro" id="IPR041561">
    <property type="entry name" value="PglD_N"/>
</dbReference>
<keyword evidence="4" id="KW-0808">Transferase</keyword>